<evidence type="ECO:0000313" key="2">
    <source>
        <dbReference type="EMBL" id="EQC39412.1"/>
    </source>
</evidence>
<dbReference type="VEuPathDB" id="FungiDB:SDRG_03615"/>
<evidence type="ECO:0000313" key="3">
    <source>
        <dbReference type="Proteomes" id="UP000030762"/>
    </source>
</evidence>
<keyword evidence="1" id="KW-0175">Coiled coil</keyword>
<dbReference type="GeneID" id="19944342"/>
<keyword evidence="3" id="KW-1185">Reference proteome</keyword>
<dbReference type="EMBL" id="JH767139">
    <property type="protein sequence ID" value="EQC39412.1"/>
    <property type="molecule type" value="Genomic_DNA"/>
</dbReference>
<dbReference type="Proteomes" id="UP000030762">
    <property type="component" value="Unassembled WGS sequence"/>
</dbReference>
<proteinExistence type="predicted"/>
<protein>
    <recommendedName>
        <fullName evidence="4">SF-assemblin</fullName>
    </recommendedName>
</protein>
<dbReference type="AlphaFoldDB" id="T0S9K1"/>
<dbReference type="RefSeq" id="XP_008607473.1">
    <property type="nucleotide sequence ID" value="XM_008609251.1"/>
</dbReference>
<gene>
    <name evidence="2" type="ORF">SDRG_03615</name>
</gene>
<sequence>MVVAPKEPVGPMASLQAQMSATRLGLGKLTSLLSDDVGQLHGEMHNKLHMVHESCIDGRTELCNALDRLEFRFEHHVRDCHVLAQTVDGLRDSLEQLQRRLRRTNADVAQQQEFIVQQANALLSAKLDAVVLEHERQLRELERHVRDRLQRTDDQLREAVVGATTRWADMDATRTRHDHVLRSVFDQLRELRHDVADATATRNTGAQDVDASLYDMEERMRLDAARLNDRLQVLEASLAARRSSELLTLEAATKARLDGLAETLTAVLRLVHALHRAP</sequence>
<organism evidence="2 3">
    <name type="scientific">Saprolegnia diclina (strain VS20)</name>
    <dbReference type="NCBI Taxonomy" id="1156394"/>
    <lineage>
        <taxon>Eukaryota</taxon>
        <taxon>Sar</taxon>
        <taxon>Stramenopiles</taxon>
        <taxon>Oomycota</taxon>
        <taxon>Saprolegniomycetes</taxon>
        <taxon>Saprolegniales</taxon>
        <taxon>Saprolegniaceae</taxon>
        <taxon>Saprolegnia</taxon>
    </lineage>
</organism>
<reference evidence="2 3" key="1">
    <citation type="submission" date="2012-04" db="EMBL/GenBank/DDBJ databases">
        <title>The Genome Sequence of Saprolegnia declina VS20.</title>
        <authorList>
            <consortium name="The Broad Institute Genome Sequencing Platform"/>
            <person name="Russ C."/>
            <person name="Nusbaum C."/>
            <person name="Tyler B."/>
            <person name="van West P."/>
            <person name="Dieguez-Uribeondo J."/>
            <person name="de Bruijn I."/>
            <person name="Tripathy S."/>
            <person name="Jiang R."/>
            <person name="Young S.K."/>
            <person name="Zeng Q."/>
            <person name="Gargeya S."/>
            <person name="Fitzgerald M."/>
            <person name="Haas B."/>
            <person name="Abouelleil A."/>
            <person name="Alvarado L."/>
            <person name="Arachchi H.M."/>
            <person name="Berlin A."/>
            <person name="Chapman S.B."/>
            <person name="Goldberg J."/>
            <person name="Griggs A."/>
            <person name="Gujja S."/>
            <person name="Hansen M."/>
            <person name="Howarth C."/>
            <person name="Imamovic A."/>
            <person name="Larimer J."/>
            <person name="McCowen C."/>
            <person name="Montmayeur A."/>
            <person name="Murphy C."/>
            <person name="Neiman D."/>
            <person name="Pearson M."/>
            <person name="Priest M."/>
            <person name="Roberts A."/>
            <person name="Saif S."/>
            <person name="Shea T."/>
            <person name="Sisk P."/>
            <person name="Sykes S."/>
            <person name="Wortman J."/>
            <person name="Nusbaum C."/>
            <person name="Birren B."/>
        </authorList>
    </citation>
    <scope>NUCLEOTIDE SEQUENCE [LARGE SCALE GENOMIC DNA]</scope>
    <source>
        <strain evidence="2 3">VS20</strain>
    </source>
</reference>
<name>T0S9K1_SAPDV</name>
<dbReference type="InParanoid" id="T0S9K1"/>
<accession>T0S9K1</accession>
<feature type="coiled-coil region" evidence="1">
    <location>
        <begin position="80"/>
        <end position="151"/>
    </location>
</feature>
<dbReference type="OrthoDB" id="76074at2759"/>
<evidence type="ECO:0008006" key="4">
    <source>
        <dbReference type="Google" id="ProtNLM"/>
    </source>
</evidence>
<evidence type="ECO:0000256" key="1">
    <source>
        <dbReference type="SAM" id="Coils"/>
    </source>
</evidence>